<dbReference type="SUPFAM" id="SSF140931">
    <property type="entry name" value="Fic-like"/>
    <property type="match status" value="1"/>
</dbReference>
<dbReference type="EMBL" id="BSOR01000015">
    <property type="protein sequence ID" value="GLR63291.1"/>
    <property type="molecule type" value="Genomic_DNA"/>
</dbReference>
<dbReference type="PANTHER" id="PTHR39426:SF1">
    <property type="entry name" value="HOMOLOGY TO DEATH-ON-CURING PROTEIN OF PHAGE P1"/>
    <property type="match status" value="1"/>
</dbReference>
<feature type="domain" description="Fido" evidence="1">
    <location>
        <begin position="7"/>
        <end position="124"/>
    </location>
</feature>
<protein>
    <submittedName>
        <fullName evidence="2">Death-on-curing protein</fullName>
    </submittedName>
</protein>
<accession>A0ABQ5ZT31</accession>
<evidence type="ECO:0000259" key="1">
    <source>
        <dbReference type="PROSITE" id="PS51459"/>
    </source>
</evidence>
<sequence length="129" mass="14110">MIEPKWVLENVVLAVHSMLLSEHGGASGVRDEALLKSALARAQQKFAYEPLTTPFDLAAAYSFGLVKNHAFIDGNKRVAFTIGVLFLELNGYEFTAPEAEAAITFEALASGEIGEEKLSKWFESNVVFT</sequence>
<keyword evidence="3" id="KW-1185">Reference proteome</keyword>
<evidence type="ECO:0000313" key="3">
    <source>
        <dbReference type="Proteomes" id="UP001156682"/>
    </source>
</evidence>
<evidence type="ECO:0000313" key="2">
    <source>
        <dbReference type="EMBL" id="GLR63291.1"/>
    </source>
</evidence>
<comment type="caution">
    <text evidence="2">The sequence shown here is derived from an EMBL/GenBank/DDBJ whole genome shotgun (WGS) entry which is preliminary data.</text>
</comment>
<dbReference type="InterPro" id="IPR006440">
    <property type="entry name" value="Doc"/>
</dbReference>
<reference evidence="3" key="1">
    <citation type="journal article" date="2019" name="Int. J. Syst. Evol. Microbiol.">
        <title>The Global Catalogue of Microorganisms (GCM) 10K type strain sequencing project: providing services to taxonomists for standard genome sequencing and annotation.</title>
        <authorList>
            <consortium name="The Broad Institute Genomics Platform"/>
            <consortium name="The Broad Institute Genome Sequencing Center for Infectious Disease"/>
            <person name="Wu L."/>
            <person name="Ma J."/>
        </authorList>
    </citation>
    <scope>NUCLEOTIDE SEQUENCE [LARGE SCALE GENOMIC DNA]</scope>
    <source>
        <strain evidence="3">NBRC 100033</strain>
    </source>
</reference>
<dbReference type="InterPro" id="IPR036597">
    <property type="entry name" value="Fido-like_dom_sf"/>
</dbReference>
<dbReference type="RefSeq" id="WP_027852129.1">
    <property type="nucleotide sequence ID" value="NZ_BSOR01000015.1"/>
</dbReference>
<dbReference type="PROSITE" id="PS51459">
    <property type="entry name" value="FIDO"/>
    <property type="match status" value="1"/>
</dbReference>
<proteinExistence type="predicted"/>
<gene>
    <name evidence="2" type="primary">doc</name>
    <name evidence="2" type="ORF">GCM10007878_07260</name>
</gene>
<dbReference type="InterPro" id="IPR003812">
    <property type="entry name" value="Fido"/>
</dbReference>
<dbReference type="InterPro" id="IPR053737">
    <property type="entry name" value="Type_II_TA_Toxin"/>
</dbReference>
<dbReference type="Proteomes" id="UP001156682">
    <property type="component" value="Unassembled WGS sequence"/>
</dbReference>
<organism evidence="2 3">
    <name type="scientific">Marinospirillum insulare</name>
    <dbReference type="NCBI Taxonomy" id="217169"/>
    <lineage>
        <taxon>Bacteria</taxon>
        <taxon>Pseudomonadati</taxon>
        <taxon>Pseudomonadota</taxon>
        <taxon>Gammaproteobacteria</taxon>
        <taxon>Oceanospirillales</taxon>
        <taxon>Oceanospirillaceae</taxon>
        <taxon>Marinospirillum</taxon>
    </lineage>
</organism>
<name>A0ABQ5ZT31_9GAMM</name>
<dbReference type="PIRSF" id="PIRSF018297">
    <property type="entry name" value="Doc"/>
    <property type="match status" value="1"/>
</dbReference>
<dbReference type="NCBIfam" id="TIGR01550">
    <property type="entry name" value="DOC_P1"/>
    <property type="match status" value="1"/>
</dbReference>
<dbReference type="PANTHER" id="PTHR39426">
    <property type="entry name" value="HOMOLOGY TO DEATH-ON-CURING PROTEIN OF PHAGE P1"/>
    <property type="match status" value="1"/>
</dbReference>
<dbReference type="Pfam" id="PF02661">
    <property type="entry name" value="Fic"/>
    <property type="match status" value="1"/>
</dbReference>
<dbReference type="Gene3D" id="1.20.120.1870">
    <property type="entry name" value="Fic/DOC protein, Fido domain"/>
    <property type="match status" value="1"/>
</dbReference>